<dbReference type="OrthoDB" id="27522at2157"/>
<dbReference type="InterPro" id="IPR002429">
    <property type="entry name" value="CcO_II-like_C"/>
</dbReference>
<dbReference type="PANTHER" id="PTHR22888">
    <property type="entry name" value="CYTOCHROME C OXIDASE, SUBUNIT II"/>
    <property type="match status" value="1"/>
</dbReference>
<dbReference type="InterPro" id="IPR001505">
    <property type="entry name" value="Copper_CuA"/>
</dbReference>
<dbReference type="GO" id="GO:0042773">
    <property type="term" value="P:ATP synthesis coupled electron transport"/>
    <property type="evidence" value="ECO:0007669"/>
    <property type="project" value="TreeGrafter"/>
</dbReference>
<dbReference type="InterPro" id="IPR036257">
    <property type="entry name" value="Cyt_c_oxidase_su2_TM_sf"/>
</dbReference>
<dbReference type="STRING" id="1202768.SAMN05216285_1132"/>
<dbReference type="GO" id="GO:0016491">
    <property type="term" value="F:oxidoreductase activity"/>
    <property type="evidence" value="ECO:0007669"/>
    <property type="project" value="InterPro"/>
</dbReference>
<keyword evidence="6 15" id="KW-0812">Transmembrane</keyword>
<keyword evidence="11" id="KW-0186">Copper</keyword>
<feature type="region of interest" description="Disordered" evidence="14">
    <location>
        <begin position="246"/>
        <end position="266"/>
    </location>
</feature>
<sequence length="266" mass="28984">MDPGSRRRRAIVAVVAAAASFLALTSTVAAQSPNRELIDGLEYQLLYVALPLTLFVLMILVYAAVKFHDNDNPQPTTEDPALEITWTAATAIILLFVGLSAYSVLVNPYVSPSQANDVETNGSQEGLESIEDLPETDDEVVYAEGYQWEWQATYPGTNVTTENEIVIPAGEDVTFWLTSGDVIHSLFIPDLGVKQDAFPGEYTRARTTVDEPGRYDAVCAEFCGAGHSRMDADVVVVERETYDQWLEDNDGDDGDGDNVTEAPVPG</sequence>
<keyword evidence="8" id="KW-1278">Translocase</keyword>
<dbReference type="EC" id="7.1.1.9" evidence="3"/>
<dbReference type="RefSeq" id="WP_049990398.1">
    <property type="nucleotide sequence ID" value="NZ_FOIS01000001.1"/>
</dbReference>
<evidence type="ECO:0000256" key="2">
    <source>
        <dbReference type="ARBA" id="ARBA00007866"/>
    </source>
</evidence>
<dbReference type="InterPro" id="IPR045187">
    <property type="entry name" value="CcO_II"/>
</dbReference>
<dbReference type="PROSITE" id="PS50857">
    <property type="entry name" value="COX2_CUA"/>
    <property type="match status" value="1"/>
</dbReference>
<evidence type="ECO:0000256" key="11">
    <source>
        <dbReference type="ARBA" id="ARBA00023008"/>
    </source>
</evidence>
<evidence type="ECO:0000256" key="9">
    <source>
        <dbReference type="ARBA" id="ARBA00022982"/>
    </source>
</evidence>
<accession>A0A1I0MMR2</accession>
<dbReference type="PANTHER" id="PTHR22888:SF9">
    <property type="entry name" value="CYTOCHROME C OXIDASE SUBUNIT 2"/>
    <property type="match status" value="1"/>
</dbReference>
<protein>
    <recommendedName>
        <fullName evidence="3">cytochrome-c oxidase</fullName>
        <ecNumber evidence="3">7.1.1.9</ecNumber>
    </recommendedName>
    <alternativeName>
        <fullName evidence="13">Cytochrome c oxidase polypeptide II</fullName>
    </alternativeName>
</protein>
<comment type="subcellular location">
    <subcellularLocation>
        <location evidence="1">Membrane</location>
        <topology evidence="1">Multi-pass membrane protein</topology>
    </subcellularLocation>
</comment>
<evidence type="ECO:0000256" key="12">
    <source>
        <dbReference type="ARBA" id="ARBA00023136"/>
    </source>
</evidence>
<dbReference type="Proteomes" id="UP000183275">
    <property type="component" value="Unassembled WGS sequence"/>
</dbReference>
<evidence type="ECO:0000256" key="10">
    <source>
        <dbReference type="ARBA" id="ARBA00022989"/>
    </source>
</evidence>
<dbReference type="SUPFAM" id="SSF81464">
    <property type="entry name" value="Cytochrome c oxidase subunit II-like, transmembrane region"/>
    <property type="match status" value="1"/>
</dbReference>
<evidence type="ECO:0000256" key="13">
    <source>
        <dbReference type="ARBA" id="ARBA00031389"/>
    </source>
</evidence>
<dbReference type="GO" id="GO:0005507">
    <property type="term" value="F:copper ion binding"/>
    <property type="evidence" value="ECO:0007669"/>
    <property type="project" value="InterPro"/>
</dbReference>
<dbReference type="InterPro" id="IPR011759">
    <property type="entry name" value="Cyt_c_oxidase_su2_TM_dom"/>
</dbReference>
<feature type="transmembrane region" description="Helical" evidence="15">
    <location>
        <begin position="45"/>
        <end position="65"/>
    </location>
</feature>
<gene>
    <name evidence="18" type="ORF">SAMN05216285_1132</name>
</gene>
<evidence type="ECO:0000256" key="8">
    <source>
        <dbReference type="ARBA" id="ARBA00022967"/>
    </source>
</evidence>
<dbReference type="AlphaFoldDB" id="A0A1I0MMR2"/>
<evidence type="ECO:0000259" key="17">
    <source>
        <dbReference type="PROSITE" id="PS50999"/>
    </source>
</evidence>
<evidence type="ECO:0000256" key="4">
    <source>
        <dbReference type="ARBA" id="ARBA00022448"/>
    </source>
</evidence>
<feature type="domain" description="Cytochrome oxidase subunit II transmembrane region profile" evidence="17">
    <location>
        <begin position="18"/>
        <end position="112"/>
    </location>
</feature>
<keyword evidence="12 15" id="KW-0472">Membrane</keyword>
<dbReference type="InterPro" id="IPR008972">
    <property type="entry name" value="Cupredoxin"/>
</dbReference>
<keyword evidence="19" id="KW-1185">Reference proteome</keyword>
<dbReference type="Pfam" id="PF02790">
    <property type="entry name" value="COX2_TM"/>
    <property type="match status" value="1"/>
</dbReference>
<evidence type="ECO:0000313" key="18">
    <source>
        <dbReference type="EMBL" id="SEV89265.1"/>
    </source>
</evidence>
<dbReference type="InterPro" id="IPR014222">
    <property type="entry name" value="Cyt_c_oxidase_su2"/>
</dbReference>
<evidence type="ECO:0000313" key="19">
    <source>
        <dbReference type="Proteomes" id="UP000183275"/>
    </source>
</evidence>
<dbReference type="GO" id="GO:0016020">
    <property type="term" value="C:membrane"/>
    <property type="evidence" value="ECO:0007669"/>
    <property type="project" value="UniProtKB-SubCell"/>
</dbReference>
<dbReference type="Gene3D" id="2.60.40.420">
    <property type="entry name" value="Cupredoxins - blue copper proteins"/>
    <property type="match status" value="1"/>
</dbReference>
<evidence type="ECO:0000256" key="14">
    <source>
        <dbReference type="SAM" id="MobiDB-lite"/>
    </source>
</evidence>
<keyword evidence="7" id="KW-0479">Metal-binding</keyword>
<dbReference type="PROSITE" id="PS50999">
    <property type="entry name" value="COX2_TM"/>
    <property type="match status" value="1"/>
</dbReference>
<dbReference type="Gene3D" id="1.10.287.90">
    <property type="match status" value="1"/>
</dbReference>
<dbReference type="SUPFAM" id="SSF49503">
    <property type="entry name" value="Cupredoxins"/>
    <property type="match status" value="1"/>
</dbReference>
<proteinExistence type="inferred from homology"/>
<dbReference type="EMBL" id="FOIS01000001">
    <property type="protein sequence ID" value="SEV89265.1"/>
    <property type="molecule type" value="Genomic_DNA"/>
</dbReference>
<dbReference type="PRINTS" id="PR01166">
    <property type="entry name" value="CYCOXIDASEII"/>
</dbReference>
<keyword evidence="10 15" id="KW-1133">Transmembrane helix</keyword>
<evidence type="ECO:0000256" key="3">
    <source>
        <dbReference type="ARBA" id="ARBA00012949"/>
    </source>
</evidence>
<dbReference type="NCBIfam" id="TIGR02866">
    <property type="entry name" value="CoxB"/>
    <property type="match status" value="1"/>
</dbReference>
<feature type="domain" description="Cytochrome oxidase subunit II copper A binding" evidence="16">
    <location>
        <begin position="136"/>
        <end position="248"/>
    </location>
</feature>
<evidence type="ECO:0000256" key="7">
    <source>
        <dbReference type="ARBA" id="ARBA00022723"/>
    </source>
</evidence>
<evidence type="ECO:0000256" key="1">
    <source>
        <dbReference type="ARBA" id="ARBA00004141"/>
    </source>
</evidence>
<dbReference type="eggNOG" id="arCOG01235">
    <property type="taxonomic scope" value="Archaea"/>
</dbReference>
<evidence type="ECO:0000256" key="15">
    <source>
        <dbReference type="SAM" id="Phobius"/>
    </source>
</evidence>
<evidence type="ECO:0000256" key="6">
    <source>
        <dbReference type="ARBA" id="ARBA00022692"/>
    </source>
</evidence>
<dbReference type="PROSITE" id="PS00078">
    <property type="entry name" value="COX2"/>
    <property type="match status" value="1"/>
</dbReference>
<dbReference type="GO" id="GO:0004129">
    <property type="term" value="F:cytochrome-c oxidase activity"/>
    <property type="evidence" value="ECO:0007669"/>
    <property type="project" value="UniProtKB-EC"/>
</dbReference>
<evidence type="ECO:0000259" key="16">
    <source>
        <dbReference type="PROSITE" id="PS50857"/>
    </source>
</evidence>
<feature type="transmembrane region" description="Helical" evidence="15">
    <location>
        <begin position="86"/>
        <end position="105"/>
    </location>
</feature>
<keyword evidence="4" id="KW-0813">Transport</keyword>
<keyword evidence="5" id="KW-0679">Respiratory chain</keyword>
<comment type="similarity">
    <text evidence="2">Belongs to the cytochrome c oxidase subunit 2 family.</text>
</comment>
<keyword evidence="9" id="KW-0249">Electron transport</keyword>
<reference evidence="19" key="1">
    <citation type="submission" date="2016-10" db="EMBL/GenBank/DDBJ databases">
        <authorList>
            <person name="Varghese N."/>
        </authorList>
    </citation>
    <scope>NUCLEOTIDE SEQUENCE [LARGE SCALE GENOMIC DNA]</scope>
    <source>
        <strain evidence="19">CGMCC 1.12284</strain>
    </source>
</reference>
<evidence type="ECO:0000256" key="5">
    <source>
        <dbReference type="ARBA" id="ARBA00022660"/>
    </source>
</evidence>
<name>A0A1I0MMR2_9EURY</name>
<dbReference type="Pfam" id="PF00116">
    <property type="entry name" value="COX2"/>
    <property type="match status" value="1"/>
</dbReference>
<feature type="compositionally biased region" description="Acidic residues" evidence="14">
    <location>
        <begin position="246"/>
        <end position="258"/>
    </location>
</feature>
<organism evidence="18 19">
    <name type="scientific">Natrinema salifodinae</name>
    <dbReference type="NCBI Taxonomy" id="1202768"/>
    <lineage>
        <taxon>Archaea</taxon>
        <taxon>Methanobacteriati</taxon>
        <taxon>Methanobacteriota</taxon>
        <taxon>Stenosarchaea group</taxon>
        <taxon>Halobacteria</taxon>
        <taxon>Halobacteriales</taxon>
        <taxon>Natrialbaceae</taxon>
        <taxon>Natrinema</taxon>
    </lineage>
</organism>